<evidence type="ECO:0000256" key="1">
    <source>
        <dbReference type="SAM" id="MobiDB-lite"/>
    </source>
</evidence>
<proteinExistence type="predicted"/>
<gene>
    <name evidence="2" type="ORF">DEBURN_LOCUS4628</name>
</gene>
<accession>A0A9N8ZLZ3</accession>
<dbReference type="AlphaFoldDB" id="A0A9N8ZLZ3"/>
<organism evidence="2 3">
    <name type="scientific">Diversispora eburnea</name>
    <dbReference type="NCBI Taxonomy" id="1213867"/>
    <lineage>
        <taxon>Eukaryota</taxon>
        <taxon>Fungi</taxon>
        <taxon>Fungi incertae sedis</taxon>
        <taxon>Mucoromycota</taxon>
        <taxon>Glomeromycotina</taxon>
        <taxon>Glomeromycetes</taxon>
        <taxon>Diversisporales</taxon>
        <taxon>Diversisporaceae</taxon>
        <taxon>Diversispora</taxon>
    </lineage>
</organism>
<feature type="compositionally biased region" description="Acidic residues" evidence="1">
    <location>
        <begin position="1"/>
        <end position="31"/>
    </location>
</feature>
<sequence length="104" mass="12080">EYEEFEIELEDDLDNENELEDDLANENDQENTNENADKNTDENTSQNMTESSDLINSKRNLNHIKSYKVPKDKSTLTLRSTIGTLLENKIMHTWYHSTLQITAS</sequence>
<keyword evidence="3" id="KW-1185">Reference proteome</keyword>
<feature type="compositionally biased region" description="Polar residues" evidence="1">
    <location>
        <begin position="42"/>
        <end position="59"/>
    </location>
</feature>
<feature type="non-terminal residue" evidence="2">
    <location>
        <position position="104"/>
    </location>
</feature>
<reference evidence="2" key="1">
    <citation type="submission" date="2021-06" db="EMBL/GenBank/DDBJ databases">
        <authorList>
            <person name="Kallberg Y."/>
            <person name="Tangrot J."/>
            <person name="Rosling A."/>
        </authorList>
    </citation>
    <scope>NUCLEOTIDE SEQUENCE</scope>
    <source>
        <strain evidence="2">AZ414A</strain>
    </source>
</reference>
<feature type="region of interest" description="Disordered" evidence="1">
    <location>
        <begin position="1"/>
        <end position="61"/>
    </location>
</feature>
<dbReference type="EMBL" id="CAJVPK010000363">
    <property type="protein sequence ID" value="CAG8500041.1"/>
    <property type="molecule type" value="Genomic_DNA"/>
</dbReference>
<dbReference type="Proteomes" id="UP000789706">
    <property type="component" value="Unassembled WGS sequence"/>
</dbReference>
<protein>
    <submittedName>
        <fullName evidence="2">8223_t:CDS:1</fullName>
    </submittedName>
</protein>
<evidence type="ECO:0000313" key="3">
    <source>
        <dbReference type="Proteomes" id="UP000789706"/>
    </source>
</evidence>
<name>A0A9N8ZLZ3_9GLOM</name>
<comment type="caution">
    <text evidence="2">The sequence shown here is derived from an EMBL/GenBank/DDBJ whole genome shotgun (WGS) entry which is preliminary data.</text>
</comment>
<evidence type="ECO:0000313" key="2">
    <source>
        <dbReference type="EMBL" id="CAG8500041.1"/>
    </source>
</evidence>